<gene>
    <name evidence="2" type="ORF">SPPG_06533</name>
</gene>
<feature type="compositionally biased region" description="Polar residues" evidence="1">
    <location>
        <begin position="119"/>
        <end position="135"/>
    </location>
</feature>
<reference evidence="2 3" key="1">
    <citation type="submission" date="2009-08" db="EMBL/GenBank/DDBJ databases">
        <title>The Genome Sequence of Spizellomyces punctatus strain DAOM BR117.</title>
        <authorList>
            <consortium name="The Broad Institute Genome Sequencing Platform"/>
            <person name="Russ C."/>
            <person name="Cuomo C."/>
            <person name="Shea T."/>
            <person name="Young S.K."/>
            <person name="Zeng Q."/>
            <person name="Koehrsen M."/>
            <person name="Haas B."/>
            <person name="Borodovsky M."/>
            <person name="Guigo R."/>
            <person name="Alvarado L."/>
            <person name="Berlin A."/>
            <person name="Bochicchio J."/>
            <person name="Borenstein D."/>
            <person name="Chapman S."/>
            <person name="Chen Z."/>
            <person name="Engels R."/>
            <person name="Freedman E."/>
            <person name="Gellesch M."/>
            <person name="Goldberg J."/>
            <person name="Griggs A."/>
            <person name="Gujja S."/>
            <person name="Heiman D."/>
            <person name="Hepburn T."/>
            <person name="Howarth C."/>
            <person name="Jen D."/>
            <person name="Larson L."/>
            <person name="Lewis B."/>
            <person name="Mehta T."/>
            <person name="Park D."/>
            <person name="Pearson M."/>
            <person name="Roberts A."/>
            <person name="Saif S."/>
            <person name="Shenoy N."/>
            <person name="Sisk P."/>
            <person name="Stolte C."/>
            <person name="Sykes S."/>
            <person name="Thomson T."/>
            <person name="Walk T."/>
            <person name="White J."/>
            <person name="Yandava C."/>
            <person name="Burger G."/>
            <person name="Gray M.W."/>
            <person name="Holland P.W.H."/>
            <person name="King N."/>
            <person name="Lang F.B.F."/>
            <person name="Roger A.J."/>
            <person name="Ruiz-Trillo I."/>
            <person name="Lander E."/>
            <person name="Nusbaum C."/>
        </authorList>
    </citation>
    <scope>NUCLEOTIDE SEQUENCE [LARGE SCALE GENOMIC DNA]</scope>
    <source>
        <strain evidence="2 3">DAOM BR117</strain>
    </source>
</reference>
<evidence type="ECO:0000313" key="2">
    <source>
        <dbReference type="EMBL" id="KNC98125.1"/>
    </source>
</evidence>
<feature type="compositionally biased region" description="Polar residues" evidence="1">
    <location>
        <begin position="28"/>
        <end position="40"/>
    </location>
</feature>
<dbReference type="SUPFAM" id="SSF50978">
    <property type="entry name" value="WD40 repeat-like"/>
    <property type="match status" value="1"/>
</dbReference>
<feature type="compositionally biased region" description="Polar residues" evidence="1">
    <location>
        <begin position="71"/>
        <end position="81"/>
    </location>
</feature>
<dbReference type="OrthoDB" id="2123049at2759"/>
<dbReference type="eggNOG" id="ENOG502S395">
    <property type="taxonomic scope" value="Eukaryota"/>
</dbReference>
<dbReference type="VEuPathDB" id="FungiDB:SPPG_06533"/>
<proteinExistence type="predicted"/>
<feature type="region of interest" description="Disordered" evidence="1">
    <location>
        <begin position="1"/>
        <end position="136"/>
    </location>
</feature>
<dbReference type="InterPro" id="IPR036322">
    <property type="entry name" value="WD40_repeat_dom_sf"/>
</dbReference>
<name>A0A0L0H9C1_SPIPD</name>
<feature type="region of interest" description="Disordered" evidence="1">
    <location>
        <begin position="571"/>
        <end position="594"/>
    </location>
</feature>
<evidence type="ECO:0000313" key="3">
    <source>
        <dbReference type="Proteomes" id="UP000053201"/>
    </source>
</evidence>
<feature type="compositionally biased region" description="Acidic residues" evidence="1">
    <location>
        <begin position="579"/>
        <end position="594"/>
    </location>
</feature>
<organism evidence="2 3">
    <name type="scientific">Spizellomyces punctatus (strain DAOM BR117)</name>
    <dbReference type="NCBI Taxonomy" id="645134"/>
    <lineage>
        <taxon>Eukaryota</taxon>
        <taxon>Fungi</taxon>
        <taxon>Fungi incertae sedis</taxon>
        <taxon>Chytridiomycota</taxon>
        <taxon>Chytridiomycota incertae sedis</taxon>
        <taxon>Chytridiomycetes</taxon>
        <taxon>Spizellomycetales</taxon>
        <taxon>Spizellomycetaceae</taxon>
        <taxon>Spizellomyces</taxon>
    </lineage>
</organism>
<dbReference type="GeneID" id="27689827"/>
<dbReference type="AlphaFoldDB" id="A0A0L0H9C1"/>
<dbReference type="EMBL" id="KQ257461">
    <property type="protein sequence ID" value="KNC98125.1"/>
    <property type="molecule type" value="Genomic_DNA"/>
</dbReference>
<feature type="compositionally biased region" description="Basic and acidic residues" evidence="1">
    <location>
        <begin position="1"/>
        <end position="11"/>
    </location>
</feature>
<evidence type="ECO:0000256" key="1">
    <source>
        <dbReference type="SAM" id="MobiDB-lite"/>
    </source>
</evidence>
<accession>A0A0L0H9C1</accession>
<keyword evidence="3" id="KW-1185">Reference proteome</keyword>
<sequence length="594" mass="65995">MHAFNGDRKGEQAAFAGQDSEHAGTAYQADTQQNDSQMLSAPQVKQEIGDDVVIDWKQSRTEAWAQAPPSIHQSPLPASTTTEEKEKRSLSPDSVQSAVEKKLRLEFEDLSDDEGETPTPASSVAGTPVATSLSSDETELVHGLERLLQVYDPDRDASQDEQALYDKLYNWMERRMTMDARFIPWKPDTTEEQALYSPSILHSSRAGRFHYFKSRRQSVKKYAEPATALLIGNLAWKWRKPDAAGLQEQTEPNIIISGTEGNVTMIREGTSAEDFVYETKGDTITTMAVHKIFAHSPLDLITGDADGNIKLISQQRVLVKHTLGAAVTCIEVVNSMANSTYIVAGDSSGVVTAFDFIERLWQVRVGGLQTAPDHNSMDYNPGITAILSLKLYDPYGMRNSILLVCDGAPHIHVFQGDQRILTMGLPSSVTSMFKGYFSYRSSPIDTLIPKAALTSPRSHPQVLMATDQGEILIMDGWLNIRRYIALDTCVRKLKGFRLESQTKDDTDYIAVVGHFCDMNVFKDGKHIYSLPTHDWIHDFDIISLPDDPDGVRVGVTLLDGHVQTYRMLKSEGKAAGDNSDMDVDDEEEEGEILE</sequence>
<dbReference type="Proteomes" id="UP000053201">
    <property type="component" value="Unassembled WGS sequence"/>
</dbReference>
<dbReference type="RefSeq" id="XP_016606165.1">
    <property type="nucleotide sequence ID" value="XM_016754734.1"/>
</dbReference>
<dbReference type="InParanoid" id="A0A0L0H9C1"/>
<protein>
    <submittedName>
        <fullName evidence="2">Uncharacterized protein</fullName>
    </submittedName>
</protein>